<dbReference type="SMART" id="SM00409">
    <property type="entry name" value="IG"/>
    <property type="match status" value="3"/>
</dbReference>
<dbReference type="OrthoDB" id="1936208at2759"/>
<feature type="chain" id="PRO_5044617420" description="Ig-like domain-containing protein" evidence="6">
    <location>
        <begin position="25"/>
        <end position="473"/>
    </location>
</feature>
<evidence type="ECO:0000256" key="3">
    <source>
        <dbReference type="ARBA" id="ARBA00023180"/>
    </source>
</evidence>
<evidence type="ECO:0000256" key="5">
    <source>
        <dbReference type="SAM" id="Phobius"/>
    </source>
</evidence>
<dbReference type="InterPro" id="IPR013783">
    <property type="entry name" value="Ig-like_fold"/>
</dbReference>
<evidence type="ECO:0000313" key="8">
    <source>
        <dbReference type="EMBL" id="TRY82673.1"/>
    </source>
</evidence>
<keyword evidence="2" id="KW-1015">Disulfide bond</keyword>
<keyword evidence="5" id="KW-0812">Transmembrane</keyword>
<reference evidence="8" key="2">
    <citation type="submission" date="2019-04" db="EMBL/GenBank/DDBJ databases">
        <authorList>
            <person name="Kadobianskyi M."/>
            <person name="Schulze L."/>
            <person name="Schuelke M."/>
            <person name="Judkewitz B."/>
        </authorList>
    </citation>
    <scope>NUCLEOTIDE SEQUENCE</scope>
    <source>
        <strain evidence="8">Bolton</strain>
        <tissue evidence="8">Whole-body</tissue>
    </source>
</reference>
<evidence type="ECO:0000256" key="6">
    <source>
        <dbReference type="SAM" id="SignalP"/>
    </source>
</evidence>
<keyword evidence="5" id="KW-0472">Membrane</keyword>
<comment type="caution">
    <text evidence="8">The sequence shown here is derived from an EMBL/GenBank/DDBJ whole genome shotgun (WGS) entry which is preliminary data.</text>
</comment>
<evidence type="ECO:0000256" key="4">
    <source>
        <dbReference type="ARBA" id="ARBA00023319"/>
    </source>
</evidence>
<keyword evidence="4" id="KW-0393">Immunoglobulin domain</keyword>
<keyword evidence="5" id="KW-1133">Transmembrane helix</keyword>
<evidence type="ECO:0000256" key="2">
    <source>
        <dbReference type="ARBA" id="ARBA00023157"/>
    </source>
</evidence>
<dbReference type="InterPro" id="IPR007110">
    <property type="entry name" value="Ig-like_dom"/>
</dbReference>
<name>A0A553PYA1_9TELE</name>
<dbReference type="PROSITE" id="PS50835">
    <property type="entry name" value="IG_LIKE"/>
    <property type="match status" value="2"/>
</dbReference>
<protein>
    <recommendedName>
        <fullName evidence="7">Ig-like domain-containing protein</fullName>
    </recommendedName>
</protein>
<keyword evidence="9" id="KW-1185">Reference proteome</keyword>
<dbReference type="Proteomes" id="UP000316079">
    <property type="component" value="Unassembled WGS sequence"/>
</dbReference>
<gene>
    <name evidence="8" type="ORF">DNTS_032603</name>
</gene>
<feature type="transmembrane region" description="Helical" evidence="5">
    <location>
        <begin position="402"/>
        <end position="424"/>
    </location>
</feature>
<feature type="signal peptide" evidence="6">
    <location>
        <begin position="1"/>
        <end position="24"/>
    </location>
</feature>
<keyword evidence="1 6" id="KW-0732">Signal</keyword>
<feature type="domain" description="Ig-like" evidence="7">
    <location>
        <begin position="26"/>
        <end position="107"/>
    </location>
</feature>
<dbReference type="SMART" id="SM00408">
    <property type="entry name" value="IGc2"/>
    <property type="match status" value="1"/>
</dbReference>
<reference evidence="8 9" key="1">
    <citation type="journal article" date="2019" name="Sci. Data">
        <title>Hybrid genome assembly and annotation of Danionella translucida.</title>
        <authorList>
            <person name="Kadobianskyi M."/>
            <person name="Schulze L."/>
            <person name="Schuelke M."/>
            <person name="Judkewitz B."/>
        </authorList>
    </citation>
    <scope>NUCLEOTIDE SEQUENCE [LARGE SCALE GENOMIC DNA]</scope>
    <source>
        <strain evidence="8 9">Bolton</strain>
    </source>
</reference>
<keyword evidence="3" id="KW-0325">Glycoprotein</keyword>
<dbReference type="CDD" id="cd00096">
    <property type="entry name" value="Ig"/>
    <property type="match status" value="1"/>
</dbReference>
<dbReference type="AlphaFoldDB" id="A0A553PYA1"/>
<dbReference type="PANTHER" id="PTHR44337:SF8">
    <property type="entry name" value="IMMUNOGLOBULIN SUBTYPE DOMAIN-CONTAINING PROTEIN"/>
    <property type="match status" value="1"/>
</dbReference>
<dbReference type="InterPro" id="IPR003599">
    <property type="entry name" value="Ig_sub"/>
</dbReference>
<dbReference type="SUPFAM" id="SSF48726">
    <property type="entry name" value="Immunoglobulin"/>
    <property type="match status" value="3"/>
</dbReference>
<organism evidence="8 9">
    <name type="scientific">Danionella cerebrum</name>
    <dbReference type="NCBI Taxonomy" id="2873325"/>
    <lineage>
        <taxon>Eukaryota</taxon>
        <taxon>Metazoa</taxon>
        <taxon>Chordata</taxon>
        <taxon>Craniata</taxon>
        <taxon>Vertebrata</taxon>
        <taxon>Euteleostomi</taxon>
        <taxon>Actinopterygii</taxon>
        <taxon>Neopterygii</taxon>
        <taxon>Teleostei</taxon>
        <taxon>Ostariophysi</taxon>
        <taxon>Cypriniformes</taxon>
        <taxon>Danionidae</taxon>
        <taxon>Danioninae</taxon>
        <taxon>Danionella</taxon>
    </lineage>
</organism>
<dbReference type="EMBL" id="SRMA01026544">
    <property type="protein sequence ID" value="TRY82675.1"/>
    <property type="molecule type" value="Genomic_DNA"/>
</dbReference>
<dbReference type="InterPro" id="IPR036179">
    <property type="entry name" value="Ig-like_dom_sf"/>
</dbReference>
<dbReference type="InterPro" id="IPR003598">
    <property type="entry name" value="Ig_sub2"/>
</dbReference>
<dbReference type="EMBL" id="SRMA01026544">
    <property type="protein sequence ID" value="TRY82673.1"/>
    <property type="molecule type" value="Genomic_DNA"/>
</dbReference>
<evidence type="ECO:0000259" key="7">
    <source>
        <dbReference type="PROSITE" id="PS50835"/>
    </source>
</evidence>
<evidence type="ECO:0000256" key="1">
    <source>
        <dbReference type="ARBA" id="ARBA00022729"/>
    </source>
</evidence>
<accession>A0A553PYA1</accession>
<dbReference type="PANTHER" id="PTHR44337">
    <property type="entry name" value="CARCINOEMBRYONIC ANTIGEN-RELATED CELL ADHESION MOLECULE 8"/>
    <property type="match status" value="1"/>
</dbReference>
<feature type="domain" description="Ig-like" evidence="7">
    <location>
        <begin position="111"/>
        <end position="205"/>
    </location>
</feature>
<proteinExistence type="predicted"/>
<dbReference type="InterPro" id="IPR052598">
    <property type="entry name" value="IgSF_CEA-related"/>
</dbReference>
<evidence type="ECO:0000313" key="9">
    <source>
        <dbReference type="Proteomes" id="UP000316079"/>
    </source>
</evidence>
<sequence>MSGTLAFLFLALAVLLGSETEIGAAPQTPVLTGPALAYQGSRVQFTCEVTPWASPLTFELWKDTEGLIASGQGLSVTFELLVKEGSEGKYFCKEASGGGASDTIKLQTVVPVVGARLSSNPHPPVLFEGQSLVLQCLVRSGSRLSFTWFHEKQEVKAPSPQFRINGNTLSVDAVSEKHAGKYSCMAQNQVTLNPRFSSSTDLQITVKQHISDLSISFSISKEVAGLQANINCSVSRGSPPIRFSLLLEGKEVEVKSEDTLSAAFTLPLSLGVDLGLAQCGAQTESQRLVSDPVRVHVVPVGGTVRVMANYLYDDSATTVVAILLKCTAERGTFPIFSWIFNQSSLPLGGTVLYTTPALVLTDIRPGFYRCRVRDRFNDSSVWRESDDVFIQKTELAVAPLELVALVFCVFLSMVIIGGSVFLFWSVEHRFKASKHHHHQGVQTDAEIVNAQQVDPSSQPQTINIKVVTMEFEA</sequence>
<dbReference type="Gene3D" id="2.60.40.10">
    <property type="entry name" value="Immunoglobulins"/>
    <property type="match status" value="2"/>
</dbReference>
<dbReference type="Pfam" id="PF13927">
    <property type="entry name" value="Ig_3"/>
    <property type="match status" value="1"/>
</dbReference>